<dbReference type="EMBL" id="JASNJD010000002">
    <property type="protein sequence ID" value="MDK3016887.1"/>
    <property type="molecule type" value="Genomic_DNA"/>
</dbReference>
<reference evidence="2 3" key="1">
    <citation type="submission" date="2023-05" db="EMBL/GenBank/DDBJ databases">
        <title>Pseudodonghicola sp. nov.</title>
        <authorList>
            <person name="Huang J."/>
        </authorList>
    </citation>
    <scope>NUCLEOTIDE SEQUENCE [LARGE SCALE GENOMIC DNA]</scope>
    <source>
        <strain evidence="2 3">IC7</strain>
    </source>
</reference>
<dbReference type="Proteomes" id="UP001243757">
    <property type="component" value="Unassembled WGS sequence"/>
</dbReference>
<accession>A0ABT7EX17</accession>
<keyword evidence="3" id="KW-1185">Reference proteome</keyword>
<comment type="caution">
    <text evidence="2">The sequence shown here is derived from an EMBL/GenBank/DDBJ whole genome shotgun (WGS) entry which is preliminary data.</text>
</comment>
<gene>
    <name evidence="2" type="ORF">QO033_04315</name>
</gene>
<evidence type="ECO:0000313" key="3">
    <source>
        <dbReference type="Proteomes" id="UP001243757"/>
    </source>
</evidence>
<feature type="compositionally biased region" description="Polar residues" evidence="1">
    <location>
        <begin position="1"/>
        <end position="16"/>
    </location>
</feature>
<name>A0ABT7EX17_9RHOB</name>
<evidence type="ECO:0000256" key="1">
    <source>
        <dbReference type="SAM" id="MobiDB-lite"/>
    </source>
</evidence>
<feature type="region of interest" description="Disordered" evidence="1">
    <location>
        <begin position="1"/>
        <end position="27"/>
    </location>
</feature>
<protein>
    <submittedName>
        <fullName evidence="2">Uncharacterized protein</fullName>
    </submittedName>
</protein>
<organism evidence="2 3">
    <name type="scientific">Pseudodonghicola flavimaris</name>
    <dbReference type="NCBI Taxonomy" id="3050036"/>
    <lineage>
        <taxon>Bacteria</taxon>
        <taxon>Pseudomonadati</taxon>
        <taxon>Pseudomonadota</taxon>
        <taxon>Alphaproteobacteria</taxon>
        <taxon>Rhodobacterales</taxon>
        <taxon>Paracoccaceae</taxon>
        <taxon>Pseudodonghicola</taxon>
    </lineage>
</organism>
<sequence>MAGHKTLSQTLQCTTEAQHEGGADPAFGKLIARPDRERNLVNLPKGPPMRLTTLRKEIIFCDEW</sequence>
<proteinExistence type="predicted"/>
<evidence type="ECO:0000313" key="2">
    <source>
        <dbReference type="EMBL" id="MDK3016887.1"/>
    </source>
</evidence>